<keyword evidence="12" id="KW-0150">Chloroplast</keyword>
<dbReference type="GO" id="GO:0006541">
    <property type="term" value="P:glutamine metabolic process"/>
    <property type="evidence" value="ECO:0007669"/>
    <property type="project" value="InterPro"/>
</dbReference>
<feature type="domain" description="Carbamoyl-phosphate synthase small subunit N-terminal" evidence="11">
    <location>
        <begin position="6"/>
        <end position="136"/>
    </location>
</feature>
<feature type="binding site" evidence="10">
    <location>
        <position position="319"/>
    </location>
    <ligand>
        <name>L-glutamine</name>
        <dbReference type="ChEBI" id="CHEBI:58359"/>
    </ligand>
</feature>
<evidence type="ECO:0000256" key="10">
    <source>
        <dbReference type="HAMAP-Rule" id="MF_01209"/>
    </source>
</evidence>
<gene>
    <name evidence="10 12" type="primary">carA</name>
</gene>
<keyword evidence="5 10" id="KW-0067">ATP-binding</keyword>
<comment type="subcellular location">
    <subcellularLocation>
        <location evidence="10">Plastid</location>
        <location evidence="10">Chloroplast</location>
    </subcellularLocation>
</comment>
<comment type="subunit">
    <text evidence="10">Composed of two chains; the small (or glutamine) chain promotes the hydrolysis of glutamine to ammonia, which is used by the large (or ammonia) chain to synthesize carbamoyl phosphate. Tetramer of heterodimers (alpha,beta)4.</text>
</comment>
<feature type="active site" evidence="10">
    <location>
        <position position="364"/>
    </location>
</feature>
<comment type="catalytic activity">
    <reaction evidence="9 10">
        <text>L-glutamine + H2O = L-glutamate + NH4(+)</text>
        <dbReference type="Rhea" id="RHEA:15889"/>
        <dbReference type="ChEBI" id="CHEBI:15377"/>
        <dbReference type="ChEBI" id="CHEBI:28938"/>
        <dbReference type="ChEBI" id="CHEBI:29985"/>
        <dbReference type="ChEBI" id="CHEBI:58359"/>
    </reaction>
</comment>
<evidence type="ECO:0000256" key="4">
    <source>
        <dbReference type="ARBA" id="ARBA00022741"/>
    </source>
</evidence>
<dbReference type="Pfam" id="PF00117">
    <property type="entry name" value="GATase"/>
    <property type="match status" value="1"/>
</dbReference>
<dbReference type="PRINTS" id="PR00099">
    <property type="entry name" value="CPSGATASE"/>
</dbReference>
<feature type="active site" evidence="10">
    <location>
        <position position="362"/>
    </location>
</feature>
<dbReference type="Gene3D" id="3.50.30.20">
    <property type="entry name" value="Carbamoyl-phosphate synthase small subunit, N-terminal domain"/>
    <property type="match status" value="1"/>
</dbReference>
<dbReference type="GeneID" id="33357658"/>
<feature type="binding site" evidence="10">
    <location>
        <position position="281"/>
    </location>
    <ligand>
        <name>L-glutamine</name>
        <dbReference type="ChEBI" id="CHEBI:58359"/>
    </ligand>
</feature>
<dbReference type="PANTHER" id="PTHR43418">
    <property type="entry name" value="MULTIFUNCTIONAL TRYPTOPHAN BIOSYNTHESIS PROTEIN-RELATED"/>
    <property type="match status" value="1"/>
</dbReference>
<dbReference type="GO" id="GO:0006207">
    <property type="term" value="P:'de novo' pyrimidine nucleobase biosynthetic process"/>
    <property type="evidence" value="ECO:0007669"/>
    <property type="project" value="InterPro"/>
</dbReference>
<feature type="binding site" evidence="10">
    <location>
        <position position="250"/>
    </location>
    <ligand>
        <name>L-glutamine</name>
        <dbReference type="ChEBI" id="CHEBI:58359"/>
    </ligand>
</feature>
<accession>A0A1Z1MF16</accession>
<comment type="subunit">
    <text evidence="7">Heterodimer composed of 2 chains; the small (or glutamine) chain promotes the hydrolysis of glutamine to ammonia, which is used by the large (or ammonia) chain to synthesize carbamoyl phosphate.</text>
</comment>
<feature type="binding site" evidence="10">
    <location>
        <position position="278"/>
    </location>
    <ligand>
        <name>L-glutamine</name>
        <dbReference type="ChEBI" id="CHEBI:58359"/>
    </ligand>
</feature>
<evidence type="ECO:0000256" key="1">
    <source>
        <dbReference type="ARBA" id="ARBA00005077"/>
    </source>
</evidence>
<dbReference type="InterPro" id="IPR006274">
    <property type="entry name" value="CarbamoylP_synth_ssu"/>
</dbReference>
<feature type="binding site" evidence="10">
    <location>
        <position position="320"/>
    </location>
    <ligand>
        <name>L-glutamine</name>
        <dbReference type="ChEBI" id="CHEBI:58359"/>
    </ligand>
</feature>
<dbReference type="InterPro" id="IPR036480">
    <property type="entry name" value="CarbP_synth_ssu_N_sf"/>
</dbReference>
<dbReference type="InterPro" id="IPR050472">
    <property type="entry name" value="Anth_synth/Amidotransfase"/>
</dbReference>
<dbReference type="NCBIfam" id="NF009475">
    <property type="entry name" value="PRK12838.1"/>
    <property type="match status" value="1"/>
</dbReference>
<comment type="pathway">
    <text evidence="10">Pyrimidine metabolism; UMP biosynthesis via de novo pathway; (S)-dihydroorotate from bicarbonate: step 1/3.</text>
</comment>
<protein>
    <recommendedName>
        <fullName evidence="10">Carbamoyl phosphate synthase small chain</fullName>
        <ecNumber evidence="10">6.3.5.5</ecNumber>
    </recommendedName>
    <alternativeName>
        <fullName evidence="10">Carbamoyl phosphate synthetase glutamine chain</fullName>
    </alternativeName>
</protein>
<dbReference type="GO" id="GO:0005524">
    <property type="term" value="F:ATP binding"/>
    <property type="evidence" value="ECO:0007669"/>
    <property type="project" value="UniProtKB-UniRule"/>
</dbReference>
<dbReference type="HAMAP" id="MF_01209">
    <property type="entry name" value="CPSase_S_chain"/>
    <property type="match status" value="1"/>
</dbReference>
<evidence type="ECO:0000256" key="8">
    <source>
        <dbReference type="ARBA" id="ARBA00048816"/>
    </source>
</evidence>
<evidence type="ECO:0000256" key="9">
    <source>
        <dbReference type="ARBA" id="ARBA00049285"/>
    </source>
</evidence>
<dbReference type="GO" id="GO:0006526">
    <property type="term" value="P:L-arginine biosynthetic process"/>
    <property type="evidence" value="ECO:0007669"/>
    <property type="project" value="UniProtKB-UniRule"/>
</dbReference>
<dbReference type="UniPathway" id="UPA00068">
    <property type="reaction ID" value="UER00171"/>
</dbReference>
<feature type="region of interest" description="CPSase" evidence="10">
    <location>
        <begin position="1"/>
        <end position="199"/>
    </location>
</feature>
<dbReference type="GO" id="GO:0004088">
    <property type="term" value="F:carbamoyl-phosphate synthase (glutamine-hydrolyzing) activity"/>
    <property type="evidence" value="ECO:0007669"/>
    <property type="project" value="UniProtKB-UniRule"/>
</dbReference>
<dbReference type="CDD" id="cd01744">
    <property type="entry name" value="GATase1_CPSase"/>
    <property type="match status" value="1"/>
</dbReference>
<comment type="catalytic activity">
    <reaction evidence="8 10">
        <text>hydrogencarbonate + L-glutamine + 2 ATP + H2O = carbamoyl phosphate + L-glutamate + 2 ADP + phosphate + 2 H(+)</text>
        <dbReference type="Rhea" id="RHEA:18633"/>
        <dbReference type="ChEBI" id="CHEBI:15377"/>
        <dbReference type="ChEBI" id="CHEBI:15378"/>
        <dbReference type="ChEBI" id="CHEBI:17544"/>
        <dbReference type="ChEBI" id="CHEBI:29985"/>
        <dbReference type="ChEBI" id="CHEBI:30616"/>
        <dbReference type="ChEBI" id="CHEBI:43474"/>
        <dbReference type="ChEBI" id="CHEBI:58228"/>
        <dbReference type="ChEBI" id="CHEBI:58359"/>
        <dbReference type="ChEBI" id="CHEBI:456216"/>
        <dbReference type="EC" id="6.3.5.5"/>
    </reaction>
</comment>
<dbReference type="EMBL" id="MF101433">
    <property type="protein sequence ID" value="ARW64499.1"/>
    <property type="molecule type" value="Genomic_DNA"/>
</dbReference>
<reference evidence="12" key="1">
    <citation type="journal article" date="2017" name="J. Phycol.">
        <title>Analysis of chloroplast genomes and a supermatrix inform reclassification of the Rhodomelaceae (Rhodophyta).</title>
        <authorList>
            <person name="Diaz-Tapia P."/>
            <person name="Maggs C.A."/>
            <person name="West J.A."/>
            <person name="Verbruggen H."/>
        </authorList>
    </citation>
    <scope>NUCLEOTIDE SEQUENCE</scope>
    <source>
        <strain evidence="12">PD831</strain>
    </source>
</reference>
<dbReference type="PANTHER" id="PTHR43418:SF7">
    <property type="entry name" value="CARBAMOYL-PHOSPHATE SYNTHASE SMALL CHAIN"/>
    <property type="match status" value="1"/>
</dbReference>
<dbReference type="AlphaFoldDB" id="A0A1Z1MF16"/>
<dbReference type="PRINTS" id="PR00096">
    <property type="entry name" value="GATASE"/>
</dbReference>
<keyword evidence="12" id="KW-0934">Plastid</keyword>
<organism evidence="12">
    <name type="scientific">Vertebrata isogona</name>
    <dbReference type="NCBI Taxonomy" id="2006944"/>
    <lineage>
        <taxon>Eukaryota</taxon>
        <taxon>Rhodophyta</taxon>
        <taxon>Florideophyceae</taxon>
        <taxon>Rhodymeniophycidae</taxon>
        <taxon>Ceramiales</taxon>
        <taxon>Rhodomelaceae</taxon>
        <taxon>Polysiphonioideae</taxon>
        <taxon>Vertebrata</taxon>
    </lineage>
</organism>
<evidence type="ECO:0000313" key="12">
    <source>
        <dbReference type="EMBL" id="ARW64499.1"/>
    </source>
</evidence>
<comment type="similarity">
    <text evidence="2 10">Belongs to the CarA family.</text>
</comment>
<evidence type="ECO:0000256" key="5">
    <source>
        <dbReference type="ARBA" id="ARBA00022840"/>
    </source>
</evidence>
<proteinExistence type="inferred from homology"/>
<dbReference type="RefSeq" id="YP_009395501.1">
    <property type="nucleotide sequence ID" value="NC_035278.1"/>
</dbReference>
<comment type="pathway">
    <text evidence="1 10">Amino-acid biosynthesis; L-arginine biosynthesis; carbamoyl phosphate from bicarbonate: step 1/1.</text>
</comment>
<dbReference type="PRINTS" id="PR00097">
    <property type="entry name" value="ANTSNTHASEII"/>
</dbReference>
<dbReference type="SMART" id="SM01097">
    <property type="entry name" value="CPSase_sm_chain"/>
    <property type="match status" value="1"/>
</dbReference>
<dbReference type="EC" id="6.3.5.5" evidence="10"/>
<dbReference type="GO" id="GO:0004359">
    <property type="term" value="F:glutaminase activity"/>
    <property type="evidence" value="ECO:0007669"/>
    <property type="project" value="RHEA"/>
</dbReference>
<evidence type="ECO:0000259" key="11">
    <source>
        <dbReference type="SMART" id="SM01097"/>
    </source>
</evidence>
<feature type="binding site" evidence="10">
    <location>
        <position position="317"/>
    </location>
    <ligand>
        <name>L-glutamine</name>
        <dbReference type="ChEBI" id="CHEBI:58359"/>
    </ligand>
</feature>
<evidence type="ECO:0000256" key="2">
    <source>
        <dbReference type="ARBA" id="ARBA00007800"/>
    </source>
</evidence>
<dbReference type="InterPro" id="IPR002474">
    <property type="entry name" value="CarbamoylP_synth_ssu_N"/>
</dbReference>
<keyword evidence="4 10" id="KW-0547">Nucleotide-binding</keyword>
<dbReference type="Gene3D" id="3.40.50.880">
    <property type="match status" value="1"/>
</dbReference>
<dbReference type="PROSITE" id="PS51273">
    <property type="entry name" value="GATASE_TYPE_1"/>
    <property type="match status" value="1"/>
</dbReference>
<dbReference type="InterPro" id="IPR029062">
    <property type="entry name" value="Class_I_gatase-like"/>
</dbReference>
<feature type="active site" description="Nucleophile" evidence="10">
    <location>
        <position position="277"/>
    </location>
</feature>
<dbReference type="InterPro" id="IPR035686">
    <property type="entry name" value="CPSase_GATase1"/>
</dbReference>
<keyword evidence="6 10" id="KW-0315">Glutamine amidotransferase</keyword>
<dbReference type="UniPathway" id="UPA00070">
    <property type="reaction ID" value="UER00115"/>
</dbReference>
<evidence type="ECO:0000256" key="3">
    <source>
        <dbReference type="ARBA" id="ARBA00022598"/>
    </source>
</evidence>
<keyword evidence="3 10" id="KW-0436">Ligase</keyword>
<keyword evidence="10" id="KW-0665">Pyrimidine biosynthesis</keyword>
<comment type="function">
    <text evidence="10">Small subunit of the glutamine-dependent carbamoyl phosphate synthetase (CPSase). CPSase catalyzes the formation of carbamoyl phosphate from the ammonia moiety of glutamine, carbonate, and phosphate donated by ATP, constituting the first step of 2 biosynthetic pathways, one leading to arginine and/or urea and the other to pyrimidine nucleotides. The small subunit (glutamine amidotransferase) binds and cleaves glutamine to supply the large subunit with the substrate ammonia.</text>
</comment>
<keyword evidence="10" id="KW-0028">Amino-acid biosynthesis</keyword>
<dbReference type="SUPFAM" id="SSF52021">
    <property type="entry name" value="Carbamoyl phosphate synthetase, small subunit N-terminal domain"/>
    <property type="match status" value="1"/>
</dbReference>
<dbReference type="SUPFAM" id="SSF52317">
    <property type="entry name" value="Class I glutamine amidotransferase-like"/>
    <property type="match status" value="1"/>
</dbReference>
<dbReference type="NCBIfam" id="TIGR01368">
    <property type="entry name" value="CPSaseIIsmall"/>
    <property type="match status" value="1"/>
</dbReference>
<name>A0A1Z1MF16_9FLOR</name>
<keyword evidence="10" id="KW-0055">Arginine biosynthesis</keyword>
<dbReference type="GO" id="GO:0009507">
    <property type="term" value="C:chloroplast"/>
    <property type="evidence" value="ECO:0007669"/>
    <property type="project" value="UniProtKB-SubCell"/>
</dbReference>
<dbReference type="Pfam" id="PF00988">
    <property type="entry name" value="CPSase_sm_chain"/>
    <property type="match status" value="1"/>
</dbReference>
<evidence type="ECO:0000256" key="6">
    <source>
        <dbReference type="ARBA" id="ARBA00022962"/>
    </source>
</evidence>
<sequence length="393" mass="44330">MLYRLYPAVLFLQDGNFYRGWSLFNLSSYMGELVFNTGMTGYQEIISDPSYSGQMVVFTYPEIGNTGLNRKDVESNFVHIKALIAKNISLISSNWRSKVPLRDYLLQKRIPHIFGLDTRSLTKHLRASGVMNSVLCSSDVFNQLSSFNIKNLNSLDLIRKITVRNKYICAIYDKTSLNLNLVSSFYTNSSNAFSVSYNYKIVVLDFGLKFNILRHLLSFGCNVYILPATSSYDSILECQPDAILLSNGPGNPLLANYAINIVQKLVNFSYVPIFGICMGHQILNLAFGARTSKLKFGHRGLNHPSGFKSYSEITSQNHGFVVDNDDSVNLVNSLMSKYFNLNDLTISATFHQSSPFFSVQYHPESSPGPHDSQYLFKVFMKIINLIKLNSKCS</sequence>
<dbReference type="GO" id="GO:0044205">
    <property type="term" value="P:'de novo' UMP biosynthetic process"/>
    <property type="evidence" value="ECO:0007669"/>
    <property type="project" value="UniProtKB-UniRule"/>
</dbReference>
<feature type="binding site" evidence="10">
    <location>
        <position position="248"/>
    </location>
    <ligand>
        <name>L-glutamine</name>
        <dbReference type="ChEBI" id="CHEBI:58359"/>
    </ligand>
</feature>
<feature type="binding site" evidence="10">
    <location>
        <position position="50"/>
    </location>
    <ligand>
        <name>L-glutamine</name>
        <dbReference type="ChEBI" id="CHEBI:58359"/>
    </ligand>
</feature>
<dbReference type="InterPro" id="IPR017926">
    <property type="entry name" value="GATASE"/>
</dbReference>
<geneLocation type="chloroplast" evidence="12"/>
<evidence type="ECO:0000256" key="7">
    <source>
        <dbReference type="ARBA" id="ARBA00044031"/>
    </source>
</evidence>